<protein>
    <submittedName>
        <fullName evidence="1">Uncharacterized protein</fullName>
    </submittedName>
</protein>
<organism evidence="1 2">
    <name type="scientific">Thanatephorus cucumeris (strain AG1-IA)</name>
    <name type="common">Rice sheath blight fungus</name>
    <name type="synonym">Rhizoctonia solani</name>
    <dbReference type="NCBI Taxonomy" id="983506"/>
    <lineage>
        <taxon>Eukaryota</taxon>
        <taxon>Fungi</taxon>
        <taxon>Dikarya</taxon>
        <taxon>Basidiomycota</taxon>
        <taxon>Agaricomycotina</taxon>
        <taxon>Agaricomycetes</taxon>
        <taxon>Cantharellales</taxon>
        <taxon>Ceratobasidiaceae</taxon>
        <taxon>Rhizoctonia</taxon>
        <taxon>Rhizoctonia solani AG-1</taxon>
    </lineage>
</organism>
<sequence>MDYMTGIDSNGRIGWVASDSRLIWDMVGADMMGGGMSNIDHVKKSTLGLTFHPPLTINY</sequence>
<comment type="caution">
    <text evidence="1">The sequence shown here is derived from an EMBL/GenBank/DDBJ whole genome shotgun (WGS) entry which is preliminary data.</text>
</comment>
<name>L8WIC5_THACA</name>
<gene>
    <name evidence="1" type="ORF">AG1IA_08008</name>
</gene>
<dbReference type="Proteomes" id="UP000011668">
    <property type="component" value="Unassembled WGS sequence"/>
</dbReference>
<keyword evidence="2" id="KW-1185">Reference proteome</keyword>
<reference evidence="1 2" key="1">
    <citation type="journal article" date="2013" name="Nat. Commun.">
        <title>The evolution and pathogenic mechanisms of the rice sheath blight pathogen.</title>
        <authorList>
            <person name="Zheng A."/>
            <person name="Lin R."/>
            <person name="Xu L."/>
            <person name="Qin P."/>
            <person name="Tang C."/>
            <person name="Ai P."/>
            <person name="Zhang D."/>
            <person name="Liu Y."/>
            <person name="Sun Z."/>
            <person name="Feng H."/>
            <person name="Wang Y."/>
            <person name="Chen Y."/>
            <person name="Liang X."/>
            <person name="Fu R."/>
            <person name="Li Q."/>
            <person name="Zhang J."/>
            <person name="Yu X."/>
            <person name="Xie Z."/>
            <person name="Ding L."/>
            <person name="Guan P."/>
            <person name="Tang J."/>
            <person name="Liang Y."/>
            <person name="Wang S."/>
            <person name="Deng Q."/>
            <person name="Li S."/>
            <person name="Zhu J."/>
            <person name="Wang L."/>
            <person name="Liu H."/>
            <person name="Li P."/>
        </authorList>
    </citation>
    <scope>NUCLEOTIDE SEQUENCE [LARGE SCALE GENOMIC DNA]</scope>
    <source>
        <strain evidence="2">AG-1 IA</strain>
    </source>
</reference>
<dbReference type="EMBL" id="AFRT01002322">
    <property type="protein sequence ID" value="ELU37961.1"/>
    <property type="molecule type" value="Genomic_DNA"/>
</dbReference>
<evidence type="ECO:0000313" key="2">
    <source>
        <dbReference type="Proteomes" id="UP000011668"/>
    </source>
</evidence>
<proteinExistence type="predicted"/>
<evidence type="ECO:0000313" key="1">
    <source>
        <dbReference type="EMBL" id="ELU37961.1"/>
    </source>
</evidence>
<accession>L8WIC5</accession>
<dbReference type="AlphaFoldDB" id="L8WIC5"/>
<dbReference type="HOGENOM" id="CLU_2962509_0_0_1"/>